<evidence type="ECO:0000313" key="9">
    <source>
        <dbReference type="Proteomes" id="UP000291343"/>
    </source>
</evidence>
<feature type="transmembrane region" description="Helical" evidence="7">
    <location>
        <begin position="79"/>
        <end position="104"/>
    </location>
</feature>
<keyword evidence="5 7" id="KW-1133">Transmembrane helix</keyword>
<dbReference type="AlphaFoldDB" id="A0A482XW71"/>
<dbReference type="Pfam" id="PF04923">
    <property type="entry name" value="Ninjurin"/>
    <property type="match status" value="1"/>
</dbReference>
<gene>
    <name evidence="8" type="ORF">LSTR_LSTR006731</name>
</gene>
<proteinExistence type="inferred from homology"/>
<evidence type="ECO:0000256" key="6">
    <source>
        <dbReference type="ARBA" id="ARBA00023136"/>
    </source>
</evidence>
<keyword evidence="3 7" id="KW-0812">Transmembrane</keyword>
<dbReference type="PANTHER" id="PTHR12316:SF1">
    <property type="entry name" value="NINJURIN-B"/>
    <property type="match status" value="1"/>
</dbReference>
<evidence type="ECO:0000256" key="3">
    <source>
        <dbReference type="ARBA" id="ARBA00022692"/>
    </source>
</evidence>
<keyword evidence="4" id="KW-0130">Cell adhesion</keyword>
<name>A0A482XW71_LAOST</name>
<evidence type="ECO:0008006" key="10">
    <source>
        <dbReference type="Google" id="ProtNLM"/>
    </source>
</evidence>
<sequence length="162" mass="18329">MSMEMVEKAKSETDSVVKDIDELENQEDEFVEDEVVVLKRRNTYAAKKTVAQGMMDLALITANANQMKFMMQFYKNRDITFWTVMILIWLSLIIQLAVGVVLIFKRRFEIKDHKHEHGIRMGNYVIVGVFLVTVINVFIASFSIGNGADTPAGPITIPPTTG</sequence>
<dbReference type="OrthoDB" id="6114058at2759"/>
<dbReference type="InParanoid" id="A0A482XW71"/>
<comment type="caution">
    <text evidence="8">The sequence shown here is derived from an EMBL/GenBank/DDBJ whole genome shotgun (WGS) entry which is preliminary data.</text>
</comment>
<protein>
    <recommendedName>
        <fullName evidence="10">Ninjurin-1</fullName>
    </recommendedName>
</protein>
<evidence type="ECO:0000256" key="5">
    <source>
        <dbReference type="ARBA" id="ARBA00022989"/>
    </source>
</evidence>
<dbReference type="SMR" id="A0A482XW71"/>
<organism evidence="8 9">
    <name type="scientific">Laodelphax striatellus</name>
    <name type="common">Small brown planthopper</name>
    <name type="synonym">Delphax striatella</name>
    <dbReference type="NCBI Taxonomy" id="195883"/>
    <lineage>
        <taxon>Eukaryota</taxon>
        <taxon>Metazoa</taxon>
        <taxon>Ecdysozoa</taxon>
        <taxon>Arthropoda</taxon>
        <taxon>Hexapoda</taxon>
        <taxon>Insecta</taxon>
        <taxon>Pterygota</taxon>
        <taxon>Neoptera</taxon>
        <taxon>Paraneoptera</taxon>
        <taxon>Hemiptera</taxon>
        <taxon>Auchenorrhyncha</taxon>
        <taxon>Fulgoroidea</taxon>
        <taxon>Delphacidae</taxon>
        <taxon>Criomorphinae</taxon>
        <taxon>Laodelphax</taxon>
    </lineage>
</organism>
<keyword evidence="9" id="KW-1185">Reference proteome</keyword>
<keyword evidence="6 7" id="KW-0472">Membrane</keyword>
<dbReference type="EMBL" id="QKKF02000071">
    <property type="protein sequence ID" value="RZF49317.1"/>
    <property type="molecule type" value="Genomic_DNA"/>
</dbReference>
<accession>A0A482XW71</accession>
<dbReference type="GO" id="GO:0042246">
    <property type="term" value="P:tissue regeneration"/>
    <property type="evidence" value="ECO:0007669"/>
    <property type="project" value="InterPro"/>
</dbReference>
<evidence type="ECO:0000256" key="4">
    <source>
        <dbReference type="ARBA" id="ARBA00022889"/>
    </source>
</evidence>
<evidence type="ECO:0000313" key="8">
    <source>
        <dbReference type="EMBL" id="RZF49317.1"/>
    </source>
</evidence>
<evidence type="ECO:0000256" key="7">
    <source>
        <dbReference type="SAM" id="Phobius"/>
    </source>
</evidence>
<dbReference type="InterPro" id="IPR007007">
    <property type="entry name" value="Ninjurin"/>
</dbReference>
<dbReference type="GO" id="GO:0007155">
    <property type="term" value="P:cell adhesion"/>
    <property type="evidence" value="ECO:0007669"/>
    <property type="project" value="UniProtKB-KW"/>
</dbReference>
<dbReference type="GO" id="GO:0016020">
    <property type="term" value="C:membrane"/>
    <property type="evidence" value="ECO:0007669"/>
    <property type="project" value="UniProtKB-SubCell"/>
</dbReference>
<reference evidence="8 9" key="1">
    <citation type="journal article" date="2017" name="Gigascience">
        <title>Genome sequence of the small brown planthopper, Laodelphax striatellus.</title>
        <authorList>
            <person name="Zhu J."/>
            <person name="Jiang F."/>
            <person name="Wang X."/>
            <person name="Yang P."/>
            <person name="Bao Y."/>
            <person name="Zhao W."/>
            <person name="Wang W."/>
            <person name="Lu H."/>
            <person name="Wang Q."/>
            <person name="Cui N."/>
            <person name="Li J."/>
            <person name="Chen X."/>
            <person name="Luo L."/>
            <person name="Yu J."/>
            <person name="Kang L."/>
            <person name="Cui F."/>
        </authorList>
    </citation>
    <scope>NUCLEOTIDE SEQUENCE [LARGE SCALE GENOMIC DNA]</scope>
    <source>
        <strain evidence="8">Lst14</strain>
    </source>
</reference>
<evidence type="ECO:0000256" key="2">
    <source>
        <dbReference type="ARBA" id="ARBA00008141"/>
    </source>
</evidence>
<dbReference type="PANTHER" id="PTHR12316">
    <property type="entry name" value="NINJURIN-RELATED"/>
    <property type="match status" value="1"/>
</dbReference>
<comment type="subcellular location">
    <subcellularLocation>
        <location evidence="1">Membrane</location>
        <topology evidence="1">Multi-pass membrane protein</topology>
    </subcellularLocation>
</comment>
<feature type="transmembrane region" description="Helical" evidence="7">
    <location>
        <begin position="124"/>
        <end position="144"/>
    </location>
</feature>
<evidence type="ECO:0000256" key="1">
    <source>
        <dbReference type="ARBA" id="ARBA00004141"/>
    </source>
</evidence>
<dbReference type="Proteomes" id="UP000291343">
    <property type="component" value="Unassembled WGS sequence"/>
</dbReference>
<comment type="similarity">
    <text evidence="2">Belongs to the ninjurin family.</text>
</comment>